<sequence length="156" mass="17038">MSDRSELESMISSDVRALSAVSEEIGRAFGAQHELRPNDFRALLLIMIADVEGTPLTAGELGNRLGLSSAAMTYLVERMIESGHIKREKVASDRRKVILRYDVHGMEVARGFFGPLGARTSAALADIPDSDLAAAHRVFSVLIDAMREHHDELHAG</sequence>
<dbReference type="PANTHER" id="PTHR33164">
    <property type="entry name" value="TRANSCRIPTIONAL REGULATOR, MARR FAMILY"/>
    <property type="match status" value="1"/>
</dbReference>
<name>A0ABZ2PJF5_9NOCA</name>
<dbReference type="Pfam" id="PF12802">
    <property type="entry name" value="MarR_2"/>
    <property type="match status" value="1"/>
</dbReference>
<keyword evidence="3" id="KW-1185">Reference proteome</keyword>
<proteinExistence type="predicted"/>
<dbReference type="SUPFAM" id="SSF46785">
    <property type="entry name" value="Winged helix' DNA-binding domain"/>
    <property type="match status" value="1"/>
</dbReference>
<reference evidence="2 3" key="1">
    <citation type="submission" date="2024-03" db="EMBL/GenBank/DDBJ databases">
        <title>Natural products discovery in diverse microorganisms through a two-stage MS feature dereplication strategy.</title>
        <authorList>
            <person name="Zhang R."/>
        </authorList>
    </citation>
    <scope>NUCLEOTIDE SEQUENCE [LARGE SCALE GENOMIC DNA]</scope>
    <source>
        <strain evidence="2 3">18930</strain>
    </source>
</reference>
<evidence type="ECO:0000259" key="1">
    <source>
        <dbReference type="PROSITE" id="PS50995"/>
    </source>
</evidence>
<dbReference type="InterPro" id="IPR000835">
    <property type="entry name" value="HTH_MarR-typ"/>
</dbReference>
<dbReference type="EMBL" id="CP147846">
    <property type="protein sequence ID" value="WXG68997.1"/>
    <property type="molecule type" value="Genomic_DNA"/>
</dbReference>
<evidence type="ECO:0000313" key="3">
    <source>
        <dbReference type="Proteomes" id="UP001432000"/>
    </source>
</evidence>
<evidence type="ECO:0000313" key="2">
    <source>
        <dbReference type="EMBL" id="WXG68997.1"/>
    </source>
</evidence>
<dbReference type="InterPro" id="IPR039422">
    <property type="entry name" value="MarR/SlyA-like"/>
</dbReference>
<dbReference type="PANTHER" id="PTHR33164:SF106">
    <property type="entry name" value="TRANSCRIPTIONAL REGULATORY PROTEIN"/>
    <property type="match status" value="1"/>
</dbReference>
<gene>
    <name evidence="2" type="ORF">WDS16_28170</name>
</gene>
<dbReference type="PROSITE" id="PS50995">
    <property type="entry name" value="HTH_MARR_2"/>
    <property type="match status" value="1"/>
</dbReference>
<dbReference type="InterPro" id="IPR036390">
    <property type="entry name" value="WH_DNA-bd_sf"/>
</dbReference>
<dbReference type="Gene3D" id="1.10.10.10">
    <property type="entry name" value="Winged helix-like DNA-binding domain superfamily/Winged helix DNA-binding domain"/>
    <property type="match status" value="1"/>
</dbReference>
<dbReference type="SMART" id="SM00347">
    <property type="entry name" value="HTH_MARR"/>
    <property type="match status" value="1"/>
</dbReference>
<accession>A0ABZ2PJF5</accession>
<dbReference type="Proteomes" id="UP001432000">
    <property type="component" value="Chromosome"/>
</dbReference>
<feature type="domain" description="HTH marR-type" evidence="1">
    <location>
        <begin position="4"/>
        <end position="144"/>
    </location>
</feature>
<dbReference type="RefSeq" id="WP_338889546.1">
    <property type="nucleotide sequence ID" value="NZ_CP147846.1"/>
</dbReference>
<dbReference type="InterPro" id="IPR036388">
    <property type="entry name" value="WH-like_DNA-bd_sf"/>
</dbReference>
<protein>
    <submittedName>
        <fullName evidence="2">MarR family winged helix-turn-helix transcriptional regulator</fullName>
    </submittedName>
</protein>
<organism evidence="2 3">
    <name type="scientific">Rhodococcus sovatensis</name>
    <dbReference type="NCBI Taxonomy" id="1805840"/>
    <lineage>
        <taxon>Bacteria</taxon>
        <taxon>Bacillati</taxon>
        <taxon>Actinomycetota</taxon>
        <taxon>Actinomycetes</taxon>
        <taxon>Mycobacteriales</taxon>
        <taxon>Nocardiaceae</taxon>
        <taxon>Rhodococcus</taxon>
    </lineage>
</organism>